<dbReference type="RefSeq" id="WP_049710029.1">
    <property type="nucleotide sequence ID" value="NZ_CP011507.1"/>
</dbReference>
<accession>A0A0H5AQ80</accession>
<reference evidence="2 3" key="1">
    <citation type="journal article" date="2015" name="Genome Announc.">
        <title>Complete Genome Sequence of the Rhizobacterium Pseudomonas trivialis Strain IHBB745 with Multiple Plant Growth-Promoting Activities and Tolerance to Desiccation and Alkalinity.</title>
        <authorList>
            <person name="Gulati A."/>
            <person name="Swarnkar M.K."/>
            <person name="Vyas P."/>
            <person name="Rahi P."/>
            <person name="Thakur R."/>
            <person name="Thakur N."/>
            <person name="Singh A.K."/>
        </authorList>
    </citation>
    <scope>NUCLEOTIDE SEQUENCE [LARGE SCALE GENOMIC DNA]</scope>
    <source>
        <strain evidence="3">745</strain>
    </source>
</reference>
<sequence>MEIKGIMAETALPVIIFDIGGYFAPYVDELSVLLGRRLILVLEDTANGHEKYRNTDYFGRSNRFKSVAYDSYKMAENVMVANVILSHLPSYVQGWSEYKAVLVVGYGRIGRSLCFGLKRQGFKRIVVVDSDRGRLFMAATEEFEVLTPLELKSCRDIFHYCFSMSGQHGTNKVVVNAMCENGYICVVTSYDDEFDSELIKIYESGDTSKVHVDGKKINIVNGGRPINLSVCAAFDARNLSLHFIFGRILSSFLVSLGMKSSGSWEEEAFFDILSEIR</sequence>
<dbReference type="SUPFAM" id="SSF51735">
    <property type="entry name" value="NAD(P)-binding Rossmann-fold domains"/>
    <property type="match status" value="1"/>
</dbReference>
<dbReference type="Gene3D" id="3.40.50.720">
    <property type="entry name" value="NAD(P)-binding Rossmann-like Domain"/>
    <property type="match status" value="1"/>
</dbReference>
<feature type="domain" description="S-adenosyl-L-homocysteine hydrolase NAD binding" evidence="1">
    <location>
        <begin position="62"/>
        <end position="233"/>
    </location>
</feature>
<evidence type="ECO:0000259" key="1">
    <source>
        <dbReference type="SMART" id="SM00997"/>
    </source>
</evidence>
<evidence type="ECO:0000313" key="3">
    <source>
        <dbReference type="Proteomes" id="UP000036608"/>
    </source>
</evidence>
<dbReference type="InterPro" id="IPR036291">
    <property type="entry name" value="NAD(P)-bd_dom_sf"/>
</dbReference>
<dbReference type="PATRIC" id="fig|200450.3.peg.2055"/>
<name>A0A0H5AQ80_9PSED</name>
<dbReference type="KEGG" id="ptv:AA957_09890"/>
<dbReference type="EMBL" id="CP011507">
    <property type="protein sequence ID" value="AKS06412.1"/>
    <property type="molecule type" value="Genomic_DNA"/>
</dbReference>
<dbReference type="AlphaFoldDB" id="A0A0H5AQ80"/>
<proteinExistence type="predicted"/>
<reference evidence="3" key="2">
    <citation type="submission" date="2015-05" db="EMBL/GenBank/DDBJ databases">
        <authorList>
            <person name="Swarnkar M.K."/>
            <person name="Vyas P."/>
            <person name="Rahi P."/>
            <person name="Thakur R."/>
            <person name="Thakur N."/>
            <person name="Singh A.K."/>
            <person name="Gulati A."/>
        </authorList>
    </citation>
    <scope>NUCLEOTIDE SEQUENCE [LARGE SCALE GENOMIC DNA]</scope>
    <source>
        <strain evidence="3">745</strain>
    </source>
</reference>
<evidence type="ECO:0000313" key="2">
    <source>
        <dbReference type="EMBL" id="AKS06412.1"/>
    </source>
</evidence>
<dbReference type="Pfam" id="PF00670">
    <property type="entry name" value="AdoHcyase_NAD"/>
    <property type="match status" value="1"/>
</dbReference>
<organism evidence="2 3">
    <name type="scientific">Pseudomonas trivialis</name>
    <dbReference type="NCBI Taxonomy" id="200450"/>
    <lineage>
        <taxon>Bacteria</taxon>
        <taxon>Pseudomonadati</taxon>
        <taxon>Pseudomonadota</taxon>
        <taxon>Gammaproteobacteria</taxon>
        <taxon>Pseudomonadales</taxon>
        <taxon>Pseudomonadaceae</taxon>
        <taxon>Pseudomonas</taxon>
    </lineage>
</organism>
<dbReference type="Proteomes" id="UP000036608">
    <property type="component" value="Chromosome"/>
</dbReference>
<dbReference type="InterPro" id="IPR015878">
    <property type="entry name" value="Ado_hCys_hydrolase_NAD-bd"/>
</dbReference>
<gene>
    <name evidence="2" type="ORF">AA957_09890</name>
</gene>
<protein>
    <recommendedName>
        <fullName evidence="1">S-adenosyl-L-homocysteine hydrolase NAD binding domain-containing protein</fullName>
    </recommendedName>
</protein>
<dbReference type="SMART" id="SM00997">
    <property type="entry name" value="AdoHcyase_NAD"/>
    <property type="match status" value="1"/>
</dbReference>